<protein>
    <submittedName>
        <fullName evidence="1">Rho-GAP domain-containing protein</fullName>
    </submittedName>
</protein>
<accession>A0A0N4WAT6</accession>
<evidence type="ECO:0000313" key="1">
    <source>
        <dbReference type="WBParaSite" id="HPLM_0000752301-mRNA-1"/>
    </source>
</evidence>
<proteinExistence type="predicted"/>
<reference evidence="1" key="1">
    <citation type="submission" date="2017-02" db="UniProtKB">
        <authorList>
            <consortium name="WormBaseParasite"/>
        </authorList>
    </citation>
    <scope>IDENTIFICATION</scope>
</reference>
<sequence>LRNVHLCCKNDALLLRLLEDHIECMYNTRDISENGQKAVEEKMNCASRMKQKSQRL</sequence>
<name>A0A0N4WAT6_HAEPC</name>
<dbReference type="WBParaSite" id="HPLM_0000752301-mRNA-1">
    <property type="protein sequence ID" value="HPLM_0000752301-mRNA-1"/>
    <property type="gene ID" value="HPLM_0000752301"/>
</dbReference>
<dbReference type="AlphaFoldDB" id="A0A0N4WAT6"/>
<organism evidence="1">
    <name type="scientific">Haemonchus placei</name>
    <name type="common">Barber's pole worm</name>
    <dbReference type="NCBI Taxonomy" id="6290"/>
    <lineage>
        <taxon>Eukaryota</taxon>
        <taxon>Metazoa</taxon>
        <taxon>Ecdysozoa</taxon>
        <taxon>Nematoda</taxon>
        <taxon>Chromadorea</taxon>
        <taxon>Rhabditida</taxon>
        <taxon>Rhabditina</taxon>
        <taxon>Rhabditomorpha</taxon>
        <taxon>Strongyloidea</taxon>
        <taxon>Trichostrongylidae</taxon>
        <taxon>Haemonchus</taxon>
    </lineage>
</organism>